<evidence type="ECO:0000256" key="3">
    <source>
        <dbReference type="ARBA" id="ARBA00022989"/>
    </source>
</evidence>
<sequence>MAIASQNAENLILSLGGKGRFQLTILFLAAFTYVPLVLNHVIMAFHGSPIPHKCMAGSDIVIDTNSTNFVHLNNLRSDAKPYVTNKTHSKCSTTFGYSDGQEKVIECTSGQWKYSPKHVQWNIVSEFDLVCSKKYLVSLATTIYFMGVMVGGLVFGDLADRFGRLPVMLFTLYASIVVGLVTAFSVSYIMFVCLRFVHGILIQGLQTSAYTLLMELFGPKDRPFAGIVAELFFGVAFMILAGLAYGLRDWQHLQIAASLVGLVTLFYPWVVPESLRWLIMKGRREKAEKQIQRICNTNKIPFPNKCWDSLKDTTDSQANAVKQYNLTHLFRSWSMTKITVICFYLWFTMSVSYYGLTFKITSFKGNPYLNFFISGLVESITFVSCIPLMNNFGRRKPLMFSFAIGGVMCLSSGFLNSFTSGLDDLVTAFALLGKCCMACCFAVFFVYASELYPTVVRNIGLGAGMFFARFGSVMAPQINQWAGLLLRIDGIFIFGVLAVVASALVYPLPETHQKNLADTLGEAETKADVTEIESLNPEGHELRQGIVQA</sequence>
<proteinExistence type="predicted"/>
<dbReference type="PANTHER" id="PTHR24064">
    <property type="entry name" value="SOLUTE CARRIER FAMILY 22 MEMBER"/>
    <property type="match status" value="1"/>
</dbReference>
<dbReference type="AlphaFoldDB" id="A0AAE0ZAG0"/>
<evidence type="ECO:0000259" key="6">
    <source>
        <dbReference type="PROSITE" id="PS50850"/>
    </source>
</evidence>
<dbReference type="GO" id="GO:0022857">
    <property type="term" value="F:transmembrane transporter activity"/>
    <property type="evidence" value="ECO:0007669"/>
    <property type="project" value="InterPro"/>
</dbReference>
<evidence type="ECO:0000256" key="4">
    <source>
        <dbReference type="ARBA" id="ARBA00023136"/>
    </source>
</evidence>
<dbReference type="SUPFAM" id="SSF103473">
    <property type="entry name" value="MFS general substrate transporter"/>
    <property type="match status" value="1"/>
</dbReference>
<dbReference type="Proteomes" id="UP001283361">
    <property type="component" value="Unassembled WGS sequence"/>
</dbReference>
<dbReference type="InterPro" id="IPR020846">
    <property type="entry name" value="MFS_dom"/>
</dbReference>
<comment type="caution">
    <text evidence="7">The sequence shown here is derived from an EMBL/GenBank/DDBJ whole genome shotgun (WGS) entry which is preliminary data.</text>
</comment>
<feature type="transmembrane region" description="Helical" evidence="5">
    <location>
        <begin position="398"/>
        <end position="419"/>
    </location>
</feature>
<dbReference type="Gene3D" id="1.20.1250.20">
    <property type="entry name" value="MFS general substrate transporter like domains"/>
    <property type="match status" value="1"/>
</dbReference>
<feature type="transmembrane region" description="Helical" evidence="5">
    <location>
        <begin position="338"/>
        <end position="356"/>
    </location>
</feature>
<feature type="transmembrane region" description="Helical" evidence="5">
    <location>
        <begin position="135"/>
        <end position="155"/>
    </location>
</feature>
<keyword evidence="8" id="KW-1185">Reference proteome</keyword>
<feature type="transmembrane region" description="Helical" evidence="5">
    <location>
        <begin position="459"/>
        <end position="478"/>
    </location>
</feature>
<accession>A0AAE0ZAG0</accession>
<dbReference type="GO" id="GO:0016020">
    <property type="term" value="C:membrane"/>
    <property type="evidence" value="ECO:0007669"/>
    <property type="project" value="UniProtKB-SubCell"/>
</dbReference>
<dbReference type="InterPro" id="IPR005828">
    <property type="entry name" value="MFS_sugar_transport-like"/>
</dbReference>
<comment type="subcellular location">
    <subcellularLocation>
        <location evidence="1">Membrane</location>
        <topology evidence="1">Multi-pass membrane protein</topology>
    </subcellularLocation>
</comment>
<feature type="transmembrane region" description="Helical" evidence="5">
    <location>
        <begin position="253"/>
        <end position="271"/>
    </location>
</feature>
<protein>
    <recommendedName>
        <fullName evidence="6">Major facilitator superfamily (MFS) profile domain-containing protein</fullName>
    </recommendedName>
</protein>
<feature type="domain" description="Major facilitator superfamily (MFS) profile" evidence="6">
    <location>
        <begin position="25"/>
        <end position="513"/>
    </location>
</feature>
<keyword evidence="2 5" id="KW-0812">Transmembrane</keyword>
<evidence type="ECO:0000256" key="2">
    <source>
        <dbReference type="ARBA" id="ARBA00022692"/>
    </source>
</evidence>
<evidence type="ECO:0000313" key="7">
    <source>
        <dbReference type="EMBL" id="KAK3764847.1"/>
    </source>
</evidence>
<reference evidence="7" key="1">
    <citation type="journal article" date="2023" name="G3 (Bethesda)">
        <title>A reference genome for the long-term kleptoplast-retaining sea slug Elysia crispata morphotype clarki.</title>
        <authorList>
            <person name="Eastman K.E."/>
            <person name="Pendleton A.L."/>
            <person name="Shaikh M.A."/>
            <person name="Suttiyut T."/>
            <person name="Ogas R."/>
            <person name="Tomko P."/>
            <person name="Gavelis G."/>
            <person name="Widhalm J.R."/>
            <person name="Wisecaver J.H."/>
        </authorList>
    </citation>
    <scope>NUCLEOTIDE SEQUENCE</scope>
    <source>
        <strain evidence="7">ECLA1</strain>
    </source>
</reference>
<dbReference type="Pfam" id="PF00083">
    <property type="entry name" value="Sugar_tr"/>
    <property type="match status" value="1"/>
</dbReference>
<organism evidence="7 8">
    <name type="scientific">Elysia crispata</name>
    <name type="common">lettuce slug</name>
    <dbReference type="NCBI Taxonomy" id="231223"/>
    <lineage>
        <taxon>Eukaryota</taxon>
        <taxon>Metazoa</taxon>
        <taxon>Spiralia</taxon>
        <taxon>Lophotrochozoa</taxon>
        <taxon>Mollusca</taxon>
        <taxon>Gastropoda</taxon>
        <taxon>Heterobranchia</taxon>
        <taxon>Euthyneura</taxon>
        <taxon>Panpulmonata</taxon>
        <taxon>Sacoglossa</taxon>
        <taxon>Placobranchoidea</taxon>
        <taxon>Plakobranchidae</taxon>
        <taxon>Elysia</taxon>
    </lineage>
</organism>
<name>A0AAE0ZAG0_9GAST</name>
<evidence type="ECO:0000256" key="1">
    <source>
        <dbReference type="ARBA" id="ARBA00004141"/>
    </source>
</evidence>
<keyword evidence="3 5" id="KW-1133">Transmembrane helix</keyword>
<feature type="transmembrane region" description="Helical" evidence="5">
    <location>
        <begin position="224"/>
        <end position="247"/>
    </location>
</feature>
<feature type="transmembrane region" description="Helical" evidence="5">
    <location>
        <begin position="167"/>
        <end position="190"/>
    </location>
</feature>
<gene>
    <name evidence="7" type="ORF">RRG08_041265</name>
</gene>
<feature type="transmembrane region" description="Helical" evidence="5">
    <location>
        <begin position="484"/>
        <end position="506"/>
    </location>
</feature>
<feature type="transmembrane region" description="Helical" evidence="5">
    <location>
        <begin position="21"/>
        <end position="42"/>
    </location>
</feature>
<dbReference type="PROSITE" id="PS50850">
    <property type="entry name" value="MFS"/>
    <property type="match status" value="1"/>
</dbReference>
<feature type="transmembrane region" description="Helical" evidence="5">
    <location>
        <begin position="368"/>
        <end position="386"/>
    </location>
</feature>
<evidence type="ECO:0000313" key="8">
    <source>
        <dbReference type="Proteomes" id="UP001283361"/>
    </source>
</evidence>
<dbReference type="EMBL" id="JAWDGP010004377">
    <property type="protein sequence ID" value="KAK3764847.1"/>
    <property type="molecule type" value="Genomic_DNA"/>
</dbReference>
<keyword evidence="4 5" id="KW-0472">Membrane</keyword>
<dbReference type="CDD" id="cd17317">
    <property type="entry name" value="MFS_SLC22"/>
    <property type="match status" value="1"/>
</dbReference>
<feature type="transmembrane region" description="Helical" evidence="5">
    <location>
        <begin position="425"/>
        <end position="447"/>
    </location>
</feature>
<dbReference type="InterPro" id="IPR036259">
    <property type="entry name" value="MFS_trans_sf"/>
</dbReference>
<evidence type="ECO:0000256" key="5">
    <source>
        <dbReference type="SAM" id="Phobius"/>
    </source>
</evidence>
<feature type="transmembrane region" description="Helical" evidence="5">
    <location>
        <begin position="196"/>
        <end position="217"/>
    </location>
</feature>